<comment type="caution">
    <text evidence="2">The sequence shown here is derived from an EMBL/GenBank/DDBJ whole genome shotgun (WGS) entry which is preliminary data.</text>
</comment>
<feature type="region of interest" description="Disordered" evidence="1">
    <location>
        <begin position="19"/>
        <end position="47"/>
    </location>
</feature>
<dbReference type="PANTHER" id="PTHR35125:SF2">
    <property type="entry name" value="PROTEIN PATRONUS 2-LIKE"/>
    <property type="match status" value="1"/>
</dbReference>
<proteinExistence type="predicted"/>
<protein>
    <submittedName>
        <fullName evidence="2">Uncharacterized protein</fullName>
    </submittedName>
</protein>
<dbReference type="PANTHER" id="PTHR35125">
    <property type="entry name" value="NEURON NAVIGATOR 1-LIKE-RELATED"/>
    <property type="match status" value="1"/>
</dbReference>
<name>A0AAV0FYY4_9ASTE</name>
<sequence>MTTRANQLMQDQNIIDLHCDGPSIGTNTNNSSISKDQKKGGGMAGARRRALNDISNAATPSALQASSRKTATTNPSVVWKDVEDSKKKKQVGGRKALGDLTNSTKLLPSKPQVHKKRYDEKMISVAEEGFLHNHNKCIQEQKKAMDMSCCFLKEANDSSKLVLLTPRAYPPSLRSKDEGVKNQGEGVKNLELEELPELQLTPLHNSTPVCGESPMSPKALPLGMSWGEDVPEFSLIETPMLPKKSVE</sequence>
<keyword evidence="3" id="KW-1185">Reference proteome</keyword>
<evidence type="ECO:0000313" key="3">
    <source>
        <dbReference type="Proteomes" id="UP001152523"/>
    </source>
</evidence>
<dbReference type="GO" id="GO:0007346">
    <property type="term" value="P:regulation of mitotic cell cycle"/>
    <property type="evidence" value="ECO:0007669"/>
    <property type="project" value="InterPro"/>
</dbReference>
<evidence type="ECO:0000313" key="2">
    <source>
        <dbReference type="EMBL" id="CAH9140916.1"/>
    </source>
</evidence>
<dbReference type="AlphaFoldDB" id="A0AAV0FYY4"/>
<organism evidence="2 3">
    <name type="scientific">Cuscuta epithymum</name>
    <dbReference type="NCBI Taxonomy" id="186058"/>
    <lineage>
        <taxon>Eukaryota</taxon>
        <taxon>Viridiplantae</taxon>
        <taxon>Streptophyta</taxon>
        <taxon>Embryophyta</taxon>
        <taxon>Tracheophyta</taxon>
        <taxon>Spermatophyta</taxon>
        <taxon>Magnoliopsida</taxon>
        <taxon>eudicotyledons</taxon>
        <taxon>Gunneridae</taxon>
        <taxon>Pentapetalae</taxon>
        <taxon>asterids</taxon>
        <taxon>lamiids</taxon>
        <taxon>Solanales</taxon>
        <taxon>Convolvulaceae</taxon>
        <taxon>Cuscuteae</taxon>
        <taxon>Cuscuta</taxon>
        <taxon>Cuscuta subgen. Cuscuta</taxon>
    </lineage>
</organism>
<feature type="compositionally biased region" description="Low complexity" evidence="1">
    <location>
        <begin position="23"/>
        <end position="34"/>
    </location>
</feature>
<reference evidence="2" key="1">
    <citation type="submission" date="2022-07" db="EMBL/GenBank/DDBJ databases">
        <authorList>
            <person name="Macas J."/>
            <person name="Novak P."/>
            <person name="Neumann P."/>
        </authorList>
    </citation>
    <scope>NUCLEOTIDE SEQUENCE</scope>
</reference>
<evidence type="ECO:0000256" key="1">
    <source>
        <dbReference type="SAM" id="MobiDB-lite"/>
    </source>
</evidence>
<dbReference type="EMBL" id="CAMAPF010001027">
    <property type="protein sequence ID" value="CAH9140916.1"/>
    <property type="molecule type" value="Genomic_DNA"/>
</dbReference>
<gene>
    <name evidence="2" type="ORF">CEPIT_LOCUS38722</name>
</gene>
<dbReference type="InterPro" id="IPR039326">
    <property type="entry name" value="Patronus"/>
</dbReference>
<dbReference type="Proteomes" id="UP001152523">
    <property type="component" value="Unassembled WGS sequence"/>
</dbReference>
<accession>A0AAV0FYY4</accession>